<keyword evidence="1" id="KW-0732">Signal</keyword>
<accession>A0A7W8ZD49</accession>
<feature type="signal peptide" evidence="1">
    <location>
        <begin position="1"/>
        <end position="36"/>
    </location>
</feature>
<dbReference type="InterPro" id="IPR001466">
    <property type="entry name" value="Beta-lactam-related"/>
</dbReference>
<organism evidence="3 4">
    <name type="scientific">Sphaerisporangium krabiense</name>
    <dbReference type="NCBI Taxonomy" id="763782"/>
    <lineage>
        <taxon>Bacteria</taxon>
        <taxon>Bacillati</taxon>
        <taxon>Actinomycetota</taxon>
        <taxon>Actinomycetes</taxon>
        <taxon>Streptosporangiales</taxon>
        <taxon>Streptosporangiaceae</taxon>
        <taxon>Sphaerisporangium</taxon>
    </lineage>
</organism>
<dbReference type="EMBL" id="JACHBR010000003">
    <property type="protein sequence ID" value="MBB5631498.1"/>
    <property type="molecule type" value="Genomic_DNA"/>
</dbReference>
<keyword evidence="3" id="KW-0378">Hydrolase</keyword>
<keyword evidence="3" id="KW-0645">Protease</keyword>
<gene>
    <name evidence="3" type="ORF">BJ981_007284</name>
</gene>
<keyword evidence="4" id="KW-1185">Reference proteome</keyword>
<dbReference type="Gene3D" id="3.40.710.10">
    <property type="entry name" value="DD-peptidase/beta-lactamase superfamily"/>
    <property type="match status" value="1"/>
</dbReference>
<dbReference type="RefSeq" id="WP_184617977.1">
    <property type="nucleotide sequence ID" value="NZ_BOOS01000008.1"/>
</dbReference>
<proteinExistence type="predicted"/>
<feature type="domain" description="Beta-lactamase-related" evidence="2">
    <location>
        <begin position="55"/>
        <end position="379"/>
    </location>
</feature>
<keyword evidence="3" id="KW-0121">Carboxypeptidase</keyword>
<dbReference type="InterPro" id="IPR050491">
    <property type="entry name" value="AmpC-like"/>
</dbReference>
<dbReference type="PANTHER" id="PTHR46825">
    <property type="entry name" value="D-ALANYL-D-ALANINE-CARBOXYPEPTIDASE/ENDOPEPTIDASE AMPH"/>
    <property type="match status" value="1"/>
</dbReference>
<comment type="caution">
    <text evidence="3">The sequence shown here is derived from an EMBL/GenBank/DDBJ whole genome shotgun (WGS) entry which is preliminary data.</text>
</comment>
<dbReference type="InterPro" id="IPR012338">
    <property type="entry name" value="Beta-lactam/transpept-like"/>
</dbReference>
<evidence type="ECO:0000259" key="2">
    <source>
        <dbReference type="Pfam" id="PF00144"/>
    </source>
</evidence>
<evidence type="ECO:0000313" key="3">
    <source>
        <dbReference type="EMBL" id="MBB5631498.1"/>
    </source>
</evidence>
<sequence>MRTQPPPATKALRHVAVTAVAAALLAGTATPGSAIADSGVTVPAAAASQDRPELRKAMQAFVDAGFTGVQLRVNDRRGEWAASAGVRKLGAAAKPPTNGRFWTGSVVKTFSATLVLQLVAEGKIGLDDPVAGYLPGFGLDRRITVRMLLRHTSGVFNYTGEYYDDGRFVPGIPATGDAWLNNRFHSYQPEELVRLALSKPARFEPGTDQNYSNTNYTLIRLLIEKVTGRSYDEQLQRRILRPLGMSATRTAGDRTQLPGPHAHAYYSYQGKTVDISRQNLSLLVGAGDLISTTQDLTTFFSALNSGKLLPAELLAEMREPYGKLGYGLGVFVQDLGPDCGTVYQHNGSPPHGYGALMYSSPDGKTTLTGSVTWVDSATRGPVKDFQKLLDGLVEEVFCGTPAGSANETKPLR</sequence>
<evidence type="ECO:0000313" key="4">
    <source>
        <dbReference type="Proteomes" id="UP000588112"/>
    </source>
</evidence>
<dbReference type="AlphaFoldDB" id="A0A7W8ZD49"/>
<dbReference type="PANTHER" id="PTHR46825:SF7">
    <property type="entry name" value="D-ALANYL-D-ALANINE CARBOXYPEPTIDASE"/>
    <property type="match status" value="1"/>
</dbReference>
<protein>
    <submittedName>
        <fullName evidence="3">D-alanyl-D-alanine carboxypeptidase</fullName>
        <ecNumber evidence="3">3.4.16.4</ecNumber>
    </submittedName>
</protein>
<reference evidence="3 4" key="1">
    <citation type="submission" date="2020-08" db="EMBL/GenBank/DDBJ databases">
        <title>Sequencing the genomes of 1000 actinobacteria strains.</title>
        <authorList>
            <person name="Klenk H.-P."/>
        </authorList>
    </citation>
    <scope>NUCLEOTIDE SEQUENCE [LARGE SCALE GENOMIC DNA]</scope>
    <source>
        <strain evidence="3 4">DSM 45790</strain>
    </source>
</reference>
<dbReference type="EC" id="3.4.16.4" evidence="3"/>
<feature type="chain" id="PRO_5030960160" evidence="1">
    <location>
        <begin position="37"/>
        <end position="412"/>
    </location>
</feature>
<name>A0A7W8ZD49_9ACTN</name>
<evidence type="ECO:0000256" key="1">
    <source>
        <dbReference type="SAM" id="SignalP"/>
    </source>
</evidence>
<dbReference type="Proteomes" id="UP000588112">
    <property type="component" value="Unassembled WGS sequence"/>
</dbReference>
<dbReference type="Pfam" id="PF00144">
    <property type="entry name" value="Beta-lactamase"/>
    <property type="match status" value="1"/>
</dbReference>
<dbReference type="GO" id="GO:0009002">
    <property type="term" value="F:serine-type D-Ala-D-Ala carboxypeptidase activity"/>
    <property type="evidence" value="ECO:0007669"/>
    <property type="project" value="UniProtKB-EC"/>
</dbReference>
<dbReference type="SUPFAM" id="SSF56601">
    <property type="entry name" value="beta-lactamase/transpeptidase-like"/>
    <property type="match status" value="1"/>
</dbReference>